<protein>
    <submittedName>
        <fullName evidence="1">Uncharacterized protein</fullName>
    </submittedName>
</protein>
<dbReference type="PANTHER" id="PTHR33344:SF13">
    <property type="entry name" value="OS02G0761600 PROTEIN"/>
    <property type="match status" value="1"/>
</dbReference>
<dbReference type="PANTHER" id="PTHR33344">
    <property type="entry name" value="OS02G0761600 PROTEIN"/>
    <property type="match status" value="1"/>
</dbReference>
<evidence type="ECO:0000313" key="1">
    <source>
        <dbReference type="EnsemblPlants" id="EMT02411"/>
    </source>
</evidence>
<reference evidence="1" key="1">
    <citation type="submission" date="2015-06" db="UniProtKB">
        <authorList>
            <consortium name="EnsemblPlants"/>
        </authorList>
    </citation>
    <scope>IDENTIFICATION</scope>
</reference>
<accession>N1QT58</accession>
<organism evidence="1">
    <name type="scientific">Aegilops tauschii</name>
    <name type="common">Tausch's goatgrass</name>
    <name type="synonym">Aegilops squarrosa</name>
    <dbReference type="NCBI Taxonomy" id="37682"/>
    <lineage>
        <taxon>Eukaryota</taxon>
        <taxon>Viridiplantae</taxon>
        <taxon>Streptophyta</taxon>
        <taxon>Embryophyta</taxon>
        <taxon>Tracheophyta</taxon>
        <taxon>Spermatophyta</taxon>
        <taxon>Magnoliopsida</taxon>
        <taxon>Liliopsida</taxon>
        <taxon>Poales</taxon>
        <taxon>Poaceae</taxon>
        <taxon>BOP clade</taxon>
        <taxon>Pooideae</taxon>
        <taxon>Triticodae</taxon>
        <taxon>Triticeae</taxon>
        <taxon>Triticinae</taxon>
        <taxon>Aegilops</taxon>
    </lineage>
</organism>
<name>N1QT58_AEGTA</name>
<dbReference type="EnsemblPlants" id="EMT02411">
    <property type="protein sequence ID" value="EMT02411"/>
    <property type="gene ID" value="F775_43189"/>
</dbReference>
<dbReference type="AlphaFoldDB" id="N1QT58"/>
<proteinExistence type="predicted"/>
<sequence>MASPPSPRLLCALLGDRLAALSARPLLRTAAPGRGHRRVTCQATRTLSSLVDALFNRRTSLEVGTMGLAEASWPEQRKNLDWLSSMELGVEVVQYTEEQIRRVEESIRIRREAEPVELVQAVKKLRKVFAREEKRRKELPLELKLRVSYELVGRLNGLGDNGTAIQQRG</sequence>